<dbReference type="Pfam" id="PF00173">
    <property type="entry name" value="Cyt-b5"/>
    <property type="match status" value="1"/>
</dbReference>
<comment type="caution">
    <text evidence="2">The sequence shown here is derived from an EMBL/GenBank/DDBJ whole genome shotgun (WGS) entry which is preliminary data.</text>
</comment>
<evidence type="ECO:0000313" key="2">
    <source>
        <dbReference type="EMBL" id="KRN03316.1"/>
    </source>
</evidence>
<dbReference type="PATRIC" id="fig|1423803.3.peg.97"/>
<dbReference type="InterPro" id="IPR001199">
    <property type="entry name" value="Cyt_B5-like_heme/steroid-bd"/>
</dbReference>
<name>A0A0R2DTH5_9LACO</name>
<accession>A0A0R2DTH5</accession>
<feature type="domain" description="Cytochrome b5 heme-binding" evidence="1">
    <location>
        <begin position="9"/>
        <end position="81"/>
    </location>
</feature>
<dbReference type="InterPro" id="IPR036400">
    <property type="entry name" value="Cyt_B5-like_heme/steroid_sf"/>
</dbReference>
<dbReference type="Gene3D" id="3.10.120.10">
    <property type="entry name" value="Cytochrome b5-like heme/steroid binding domain"/>
    <property type="match status" value="1"/>
</dbReference>
<evidence type="ECO:0000259" key="1">
    <source>
        <dbReference type="SMART" id="SM01117"/>
    </source>
</evidence>
<reference evidence="2 3" key="1">
    <citation type="journal article" date="2015" name="Genome Announc.">
        <title>Expanding the biotechnology potential of lactobacilli through comparative genomics of 213 strains and associated genera.</title>
        <authorList>
            <person name="Sun Z."/>
            <person name="Harris H.M."/>
            <person name="McCann A."/>
            <person name="Guo C."/>
            <person name="Argimon S."/>
            <person name="Zhang W."/>
            <person name="Yang X."/>
            <person name="Jeffery I.B."/>
            <person name="Cooney J.C."/>
            <person name="Kagawa T.F."/>
            <person name="Liu W."/>
            <person name="Song Y."/>
            <person name="Salvetti E."/>
            <person name="Wrobel A."/>
            <person name="Rasinkangas P."/>
            <person name="Parkhill J."/>
            <person name="Rea M.C."/>
            <person name="O'Sullivan O."/>
            <person name="Ritari J."/>
            <person name="Douillard F.P."/>
            <person name="Paul Ross R."/>
            <person name="Yang R."/>
            <person name="Briner A.E."/>
            <person name="Felis G.E."/>
            <person name="de Vos W.M."/>
            <person name="Barrangou R."/>
            <person name="Klaenhammer T.R."/>
            <person name="Caufield P.W."/>
            <person name="Cui Y."/>
            <person name="Zhang H."/>
            <person name="O'Toole P.W."/>
        </authorList>
    </citation>
    <scope>NUCLEOTIDE SEQUENCE [LARGE SCALE GENOMIC DNA]</scope>
    <source>
        <strain evidence="2 3">DSM 21775</strain>
    </source>
</reference>
<dbReference type="AlphaFoldDB" id="A0A0R2DTH5"/>
<organism evidence="2 3">
    <name type="scientific">Levilactobacillus senmaizukei DSM 21775 = NBRC 103853</name>
    <dbReference type="NCBI Taxonomy" id="1423803"/>
    <lineage>
        <taxon>Bacteria</taxon>
        <taxon>Bacillati</taxon>
        <taxon>Bacillota</taxon>
        <taxon>Bacilli</taxon>
        <taxon>Lactobacillales</taxon>
        <taxon>Lactobacillaceae</taxon>
        <taxon>Levilactobacillus</taxon>
    </lineage>
</organism>
<protein>
    <recommendedName>
        <fullName evidence="1">Cytochrome b5 heme-binding domain-containing protein</fullName>
    </recommendedName>
</protein>
<sequence length="82" mass="8774">MDWMSEKVFNQSELAKFDGQAGQPAYVAVDGTVYDVTGVAAWSGGRHHGNLAGQELTKVIDGQSPHGRKVLKDLPVVGTYAD</sequence>
<dbReference type="SMART" id="SM01117">
    <property type="entry name" value="Cyt-b5"/>
    <property type="match status" value="1"/>
</dbReference>
<evidence type="ECO:0000313" key="3">
    <source>
        <dbReference type="Proteomes" id="UP000051589"/>
    </source>
</evidence>
<dbReference type="Proteomes" id="UP000051589">
    <property type="component" value="Unassembled WGS sequence"/>
</dbReference>
<proteinExistence type="predicted"/>
<dbReference type="SUPFAM" id="SSF55856">
    <property type="entry name" value="Cytochrome b5-like heme/steroid binding domain"/>
    <property type="match status" value="1"/>
</dbReference>
<keyword evidence="3" id="KW-1185">Reference proteome</keyword>
<dbReference type="EMBL" id="AYZH01000001">
    <property type="protein sequence ID" value="KRN03316.1"/>
    <property type="molecule type" value="Genomic_DNA"/>
</dbReference>
<gene>
    <name evidence="2" type="ORF">FD13_GL000099</name>
</gene>